<gene>
    <name evidence="3" type="ORF">H9864_08250</name>
</gene>
<proteinExistence type="predicted"/>
<keyword evidence="1" id="KW-0732">Signal</keyword>
<organism evidence="3 4">
    <name type="scientific">Candidatus Faecalibacterium intestinavium</name>
    <dbReference type="NCBI Taxonomy" id="2838580"/>
    <lineage>
        <taxon>Bacteria</taxon>
        <taxon>Bacillati</taxon>
        <taxon>Bacillota</taxon>
        <taxon>Clostridia</taxon>
        <taxon>Eubacteriales</taxon>
        <taxon>Oscillospiraceae</taxon>
        <taxon>Faecalibacterium</taxon>
    </lineage>
</organism>
<dbReference type="EMBL" id="JAHLFH010000175">
    <property type="protein sequence ID" value="MBU3820339.1"/>
    <property type="molecule type" value="Genomic_DNA"/>
</dbReference>
<feature type="chain" id="PRO_5039096959" evidence="1">
    <location>
        <begin position="25"/>
        <end position="283"/>
    </location>
</feature>
<evidence type="ECO:0000313" key="3">
    <source>
        <dbReference type="EMBL" id="MBU3820339.1"/>
    </source>
</evidence>
<dbReference type="InterPro" id="IPR025164">
    <property type="entry name" value="Toastrack_DUF4097"/>
</dbReference>
<evidence type="ECO:0000259" key="2">
    <source>
        <dbReference type="Pfam" id="PF13349"/>
    </source>
</evidence>
<dbReference type="AlphaFoldDB" id="A0A9E2KM58"/>
<reference evidence="3" key="1">
    <citation type="journal article" date="2021" name="PeerJ">
        <title>Extensive microbial diversity within the chicken gut microbiome revealed by metagenomics and culture.</title>
        <authorList>
            <person name="Gilroy R."/>
            <person name="Ravi A."/>
            <person name="Getino M."/>
            <person name="Pursley I."/>
            <person name="Horton D.L."/>
            <person name="Alikhan N.F."/>
            <person name="Baker D."/>
            <person name="Gharbi K."/>
            <person name="Hall N."/>
            <person name="Watson M."/>
            <person name="Adriaenssens E.M."/>
            <person name="Foster-Nyarko E."/>
            <person name="Jarju S."/>
            <person name="Secka A."/>
            <person name="Antonio M."/>
            <person name="Oren A."/>
            <person name="Chaudhuri R.R."/>
            <person name="La Ragione R."/>
            <person name="Hildebrand F."/>
            <person name="Pallen M.J."/>
        </authorList>
    </citation>
    <scope>NUCLEOTIDE SEQUENCE</scope>
    <source>
        <strain evidence="3">742</strain>
    </source>
</reference>
<dbReference type="Proteomes" id="UP000824178">
    <property type="component" value="Unassembled WGS sequence"/>
</dbReference>
<name>A0A9E2KM58_9FIRM</name>
<accession>A0A9E2KM58</accession>
<evidence type="ECO:0000256" key="1">
    <source>
        <dbReference type="SAM" id="SignalP"/>
    </source>
</evidence>
<feature type="domain" description="DUF4097" evidence="2">
    <location>
        <begin position="54"/>
        <end position="206"/>
    </location>
</feature>
<dbReference type="Pfam" id="PF13349">
    <property type="entry name" value="DUF4097"/>
    <property type="match status" value="1"/>
</dbReference>
<sequence length="283" mass="29880">MRYSVRRPLLSAAAVLLAGAMAFAQPVLRAGADFQIFQYQTPVTRTHPIGGTVTRIEIEETSADVNIVYDIRSAPRVVCDEFPTRPHTVTVTDGVLKVSAYDPGVSISLFSATKGDPEVTIYLPDTTYESLTFASSSGDLETSSKLTFGSVSAESVSGDLEISSTVTGSLQAETTSGDVEIKSPQAGSLRAVTVSGDIEVDRVTASGPMELNTTSGEVDVSDSEAAALTLSAASGKVELERVTITGDASVTTTSGRIEMTQFRVQGTPTIETRTGRIRGWPMK</sequence>
<reference evidence="3" key="2">
    <citation type="submission" date="2021-04" db="EMBL/GenBank/DDBJ databases">
        <authorList>
            <person name="Gilroy R."/>
        </authorList>
    </citation>
    <scope>NUCLEOTIDE SEQUENCE</scope>
    <source>
        <strain evidence="3">742</strain>
    </source>
</reference>
<protein>
    <submittedName>
        <fullName evidence="3">DUF4097 domain-containing protein</fullName>
    </submittedName>
</protein>
<dbReference type="Gene3D" id="2.160.20.120">
    <property type="match status" value="1"/>
</dbReference>
<feature type="signal peptide" evidence="1">
    <location>
        <begin position="1"/>
        <end position="24"/>
    </location>
</feature>
<comment type="caution">
    <text evidence="3">The sequence shown here is derived from an EMBL/GenBank/DDBJ whole genome shotgun (WGS) entry which is preliminary data.</text>
</comment>
<evidence type="ECO:0000313" key="4">
    <source>
        <dbReference type="Proteomes" id="UP000824178"/>
    </source>
</evidence>